<reference evidence="8 9" key="1">
    <citation type="submission" date="2019-10" db="EMBL/GenBank/DDBJ databases">
        <title>Whole genome shotgun sequence of Acrocarpospora macrocephala NBRC 16266.</title>
        <authorList>
            <person name="Ichikawa N."/>
            <person name="Kimura A."/>
            <person name="Kitahashi Y."/>
            <person name="Komaki H."/>
            <person name="Oguchi A."/>
        </authorList>
    </citation>
    <scope>NUCLEOTIDE SEQUENCE [LARGE SCALE GENOMIC DNA]</scope>
    <source>
        <strain evidence="8 9">NBRC 16266</strain>
    </source>
</reference>
<dbReference type="PANTHER" id="PTHR46696:SF6">
    <property type="entry name" value="P450, PUTATIVE (EUROFUNG)-RELATED"/>
    <property type="match status" value="1"/>
</dbReference>
<dbReference type="InterPro" id="IPR002397">
    <property type="entry name" value="Cyt_P450_B"/>
</dbReference>
<dbReference type="PROSITE" id="PS00086">
    <property type="entry name" value="CYTOCHROME_P450"/>
    <property type="match status" value="1"/>
</dbReference>
<dbReference type="AlphaFoldDB" id="A0A5M3WK73"/>
<comment type="caution">
    <text evidence="8">The sequence shown here is derived from an EMBL/GenBank/DDBJ whole genome shotgun (WGS) entry which is preliminary data.</text>
</comment>
<dbReference type="PRINTS" id="PR00359">
    <property type="entry name" value="BP450"/>
</dbReference>
<dbReference type="RefSeq" id="WP_155355138.1">
    <property type="nucleotide sequence ID" value="NZ_BAAAHL010000040.1"/>
</dbReference>
<dbReference type="PRINTS" id="PR00385">
    <property type="entry name" value="P450"/>
</dbReference>
<evidence type="ECO:0000256" key="3">
    <source>
        <dbReference type="ARBA" id="ARBA00022723"/>
    </source>
</evidence>
<evidence type="ECO:0000256" key="2">
    <source>
        <dbReference type="ARBA" id="ARBA00022617"/>
    </source>
</evidence>
<keyword evidence="4 7" id="KW-0560">Oxidoreductase</keyword>
<evidence type="ECO:0000256" key="4">
    <source>
        <dbReference type="ARBA" id="ARBA00023002"/>
    </source>
</evidence>
<dbReference type="GO" id="GO:0005506">
    <property type="term" value="F:iron ion binding"/>
    <property type="evidence" value="ECO:0007669"/>
    <property type="project" value="InterPro"/>
</dbReference>
<dbReference type="FunFam" id="1.10.630.10:FF:000018">
    <property type="entry name" value="Cytochrome P450 monooxygenase"/>
    <property type="match status" value="1"/>
</dbReference>
<dbReference type="InterPro" id="IPR036396">
    <property type="entry name" value="Cyt_P450_sf"/>
</dbReference>
<dbReference type="OrthoDB" id="3599725at2"/>
<keyword evidence="6 7" id="KW-0503">Monooxygenase</keyword>
<sequence length="392" mass="43815">MTLPRLDVNDENIHECLYETFKEVRDASPVAHSERYGGYYTLTRYDDVRRAAMNHELFSTAQGVTIPAFGRPVPAIPLEVDPPEHTAYRRMLLPYFRPAAASNFERVIRDVITGAIDGIVGLGEADFYKEIAEPVPPVVVAHLLGMRVEDWTLLRTWVARLIKSSREQEHGANEEASAELFGYLSDLLRDKRADPKDDLLSHLVAEEMDGAPLPDERILGIASLVGVAGHETTVNAIANLLRHIGLNPAVRAALIAHPELIPAAVEEGLRYDAPQIQLARTVRTDCEFAGHRFSQGDKVGLLWGSANRDDRKFDDPDDFKLDRRTNHHLAFGAGAHKCLGEHLARLEIRIVVEEVLRRIPDYRLVDPDAVEWTPGMNREMHALRVTFPVGAA</sequence>
<proteinExistence type="inferred from homology"/>
<dbReference type="GO" id="GO:0016705">
    <property type="term" value="F:oxidoreductase activity, acting on paired donors, with incorporation or reduction of molecular oxygen"/>
    <property type="evidence" value="ECO:0007669"/>
    <property type="project" value="InterPro"/>
</dbReference>
<organism evidence="8 9">
    <name type="scientific">Acrocarpospora macrocephala</name>
    <dbReference type="NCBI Taxonomy" id="150177"/>
    <lineage>
        <taxon>Bacteria</taxon>
        <taxon>Bacillati</taxon>
        <taxon>Actinomycetota</taxon>
        <taxon>Actinomycetes</taxon>
        <taxon>Streptosporangiales</taxon>
        <taxon>Streptosporangiaceae</taxon>
        <taxon>Acrocarpospora</taxon>
    </lineage>
</organism>
<dbReference type="GO" id="GO:0020037">
    <property type="term" value="F:heme binding"/>
    <property type="evidence" value="ECO:0007669"/>
    <property type="project" value="InterPro"/>
</dbReference>
<dbReference type="PANTHER" id="PTHR46696">
    <property type="entry name" value="P450, PUTATIVE (EUROFUNG)-RELATED"/>
    <property type="match status" value="1"/>
</dbReference>
<keyword evidence="9" id="KW-1185">Reference proteome</keyword>
<dbReference type="Gene3D" id="1.10.630.10">
    <property type="entry name" value="Cytochrome P450"/>
    <property type="match status" value="1"/>
</dbReference>
<keyword evidence="2 7" id="KW-0349">Heme</keyword>
<evidence type="ECO:0000256" key="6">
    <source>
        <dbReference type="ARBA" id="ARBA00023033"/>
    </source>
</evidence>
<protein>
    <submittedName>
        <fullName evidence="8">Putative cytochrome P450 YjiB</fullName>
    </submittedName>
</protein>
<dbReference type="InterPro" id="IPR001128">
    <property type="entry name" value="Cyt_P450"/>
</dbReference>
<keyword evidence="5 7" id="KW-0408">Iron</keyword>
<evidence type="ECO:0000256" key="7">
    <source>
        <dbReference type="RuleBase" id="RU000461"/>
    </source>
</evidence>
<accession>A0A5M3WK73</accession>
<dbReference type="Proteomes" id="UP000331127">
    <property type="component" value="Unassembled WGS sequence"/>
</dbReference>
<comment type="similarity">
    <text evidence="1 7">Belongs to the cytochrome P450 family.</text>
</comment>
<dbReference type="SUPFAM" id="SSF48264">
    <property type="entry name" value="Cytochrome P450"/>
    <property type="match status" value="1"/>
</dbReference>
<name>A0A5M3WK73_9ACTN</name>
<evidence type="ECO:0000313" key="9">
    <source>
        <dbReference type="Proteomes" id="UP000331127"/>
    </source>
</evidence>
<dbReference type="EMBL" id="BLAE01000016">
    <property type="protein sequence ID" value="GES09615.1"/>
    <property type="molecule type" value="Genomic_DNA"/>
</dbReference>
<evidence type="ECO:0000256" key="5">
    <source>
        <dbReference type="ARBA" id="ARBA00023004"/>
    </source>
</evidence>
<dbReference type="GO" id="GO:0004497">
    <property type="term" value="F:monooxygenase activity"/>
    <property type="evidence" value="ECO:0007669"/>
    <property type="project" value="UniProtKB-KW"/>
</dbReference>
<dbReference type="Pfam" id="PF00067">
    <property type="entry name" value="p450"/>
    <property type="match status" value="1"/>
</dbReference>
<evidence type="ECO:0000313" key="8">
    <source>
        <dbReference type="EMBL" id="GES09615.1"/>
    </source>
</evidence>
<dbReference type="InterPro" id="IPR017972">
    <property type="entry name" value="Cyt_P450_CS"/>
</dbReference>
<gene>
    <name evidence="8" type="primary">yjiB</name>
    <name evidence="8" type="ORF">Amac_032110</name>
</gene>
<evidence type="ECO:0000256" key="1">
    <source>
        <dbReference type="ARBA" id="ARBA00010617"/>
    </source>
</evidence>
<keyword evidence="3 7" id="KW-0479">Metal-binding</keyword>